<keyword evidence="2" id="KW-1185">Reference proteome</keyword>
<reference evidence="1 2" key="1">
    <citation type="submission" date="2023-02" db="EMBL/GenBank/DDBJ databases">
        <title>LHISI_Scaffold_Assembly.</title>
        <authorList>
            <person name="Stuart O.P."/>
            <person name="Cleave R."/>
            <person name="Magrath M.J.L."/>
            <person name="Mikheyev A.S."/>
        </authorList>
    </citation>
    <scope>NUCLEOTIDE SEQUENCE [LARGE SCALE GENOMIC DNA]</scope>
    <source>
        <strain evidence="1">Daus_M_001</strain>
        <tissue evidence="1">Leg muscle</tissue>
    </source>
</reference>
<evidence type="ECO:0000313" key="1">
    <source>
        <dbReference type="EMBL" id="KAJ8883991.1"/>
    </source>
</evidence>
<evidence type="ECO:0000313" key="2">
    <source>
        <dbReference type="Proteomes" id="UP001159363"/>
    </source>
</evidence>
<sequence length="86" mass="10338">MLNINHRWIQQSMKGWSMIGITPSDAPRSSVALYRVESLLHSILENMCLECQYFQIFAKKWRNFVAILFIQQMRMFNLMILKRNEQ</sequence>
<dbReference type="EMBL" id="JARBHB010000005">
    <property type="protein sequence ID" value="KAJ8883991.1"/>
    <property type="molecule type" value="Genomic_DNA"/>
</dbReference>
<name>A0ABQ9HI33_9NEOP</name>
<protein>
    <submittedName>
        <fullName evidence="1">Uncharacterized protein</fullName>
    </submittedName>
</protein>
<dbReference type="Proteomes" id="UP001159363">
    <property type="component" value="Chromosome 4"/>
</dbReference>
<gene>
    <name evidence="1" type="ORF">PR048_015847</name>
</gene>
<proteinExistence type="predicted"/>
<comment type="caution">
    <text evidence="1">The sequence shown here is derived from an EMBL/GenBank/DDBJ whole genome shotgun (WGS) entry which is preliminary data.</text>
</comment>
<accession>A0ABQ9HI33</accession>
<organism evidence="1 2">
    <name type="scientific">Dryococelus australis</name>
    <dbReference type="NCBI Taxonomy" id="614101"/>
    <lineage>
        <taxon>Eukaryota</taxon>
        <taxon>Metazoa</taxon>
        <taxon>Ecdysozoa</taxon>
        <taxon>Arthropoda</taxon>
        <taxon>Hexapoda</taxon>
        <taxon>Insecta</taxon>
        <taxon>Pterygota</taxon>
        <taxon>Neoptera</taxon>
        <taxon>Polyneoptera</taxon>
        <taxon>Phasmatodea</taxon>
        <taxon>Verophasmatodea</taxon>
        <taxon>Anareolatae</taxon>
        <taxon>Phasmatidae</taxon>
        <taxon>Eurycanthinae</taxon>
        <taxon>Dryococelus</taxon>
    </lineage>
</organism>